<evidence type="ECO:0000256" key="7">
    <source>
        <dbReference type="ARBA" id="ARBA00034343"/>
    </source>
</evidence>
<dbReference type="EMBL" id="DYTS01000051">
    <property type="protein sequence ID" value="HJH17635.1"/>
    <property type="molecule type" value="Genomic_DNA"/>
</dbReference>
<organism evidence="12 13">
    <name type="scientific">Pseudomonas lactis</name>
    <dbReference type="NCBI Taxonomy" id="1615674"/>
    <lineage>
        <taxon>Bacteria</taxon>
        <taxon>Pseudomonadati</taxon>
        <taxon>Pseudomonadota</taxon>
        <taxon>Gammaproteobacteria</taxon>
        <taxon>Pseudomonadales</taxon>
        <taxon>Pseudomonadaceae</taxon>
        <taxon>Pseudomonas</taxon>
    </lineage>
</organism>
<evidence type="ECO:0000259" key="10">
    <source>
        <dbReference type="Pfam" id="PF06381"/>
    </source>
</evidence>
<dbReference type="Pfam" id="PF23474">
    <property type="entry name" value="Acb1"/>
    <property type="match status" value="1"/>
</dbReference>
<evidence type="ECO:0000259" key="11">
    <source>
        <dbReference type="Pfam" id="PF23474"/>
    </source>
</evidence>
<gene>
    <name evidence="12" type="ORF">K8W20_02825</name>
</gene>
<dbReference type="GO" id="GO:0016787">
    <property type="term" value="F:hydrolase activity"/>
    <property type="evidence" value="ECO:0007669"/>
    <property type="project" value="UniProtKB-KW"/>
</dbReference>
<comment type="catalytic activity">
    <reaction evidence="5">
        <text>3',3'-cGAMP + H2O = G[3'-5']pAp[3'] + H(+)</text>
        <dbReference type="Rhea" id="RHEA:72831"/>
        <dbReference type="ChEBI" id="CHEBI:15377"/>
        <dbReference type="ChEBI" id="CHEBI:15378"/>
        <dbReference type="ChEBI" id="CHEBI:71501"/>
        <dbReference type="ChEBI" id="CHEBI:192497"/>
    </reaction>
    <physiologicalReaction direction="left-to-right" evidence="5">
        <dbReference type="Rhea" id="RHEA:72832"/>
    </physiologicalReaction>
</comment>
<reference evidence="12" key="1">
    <citation type="journal article" date="2021" name="PeerJ">
        <title>Extensive microbial diversity within the chicken gut microbiome revealed by metagenomics and culture.</title>
        <authorList>
            <person name="Gilroy R."/>
            <person name="Ravi A."/>
            <person name="Getino M."/>
            <person name="Pursley I."/>
            <person name="Horton D.L."/>
            <person name="Alikhan N.F."/>
            <person name="Baker D."/>
            <person name="Gharbi K."/>
            <person name="Hall N."/>
            <person name="Watson M."/>
            <person name="Adriaenssens E.M."/>
            <person name="Foster-Nyarko E."/>
            <person name="Jarju S."/>
            <person name="Secka A."/>
            <person name="Antonio M."/>
            <person name="Oren A."/>
            <person name="Chaudhuri R.R."/>
            <person name="La Ragione R."/>
            <person name="Hildebrand F."/>
            <person name="Pallen M.J."/>
        </authorList>
    </citation>
    <scope>NUCLEOTIDE SEQUENCE</scope>
    <source>
        <strain evidence="12">ChiSjej2B20-17149</strain>
    </source>
</reference>
<feature type="region of interest" description="Disordered" evidence="9">
    <location>
        <begin position="430"/>
        <end position="469"/>
    </location>
</feature>
<dbReference type="InterPro" id="IPR056175">
    <property type="entry name" value="Acb1-like_C"/>
</dbReference>
<sequence>MTTSKPRIQIQAGKVVSTDSLSNMVANIGTNRDKRTHNVFGFEFVNQIELEAAYQSNWIARRIVDKPNEDALREWRTFNGKQAKDIANEERRLGVQQAYLDTCCWADLYGGAALLMVTGQDLSSPLDLKKIGKGDLKNLVVLDRWDIQPTEFNLTDPLKPNWMLPEFYMMVNGEQRIHYSHIIRRTGARLPRRMRMFEQGWGDSRLRRCMSDLRDVVATKGGIASLVLEANVDTVSVKGLQTALASAQCDKITERYRLFGMMKSLVNLGLLDADNETYERNSISFSGLSQIMEQFMVWTAGAAEMPVTELWGQSASGLSATGEGDRKTYEGTIKGKQDGQMRLDLEALDQVLIRSALGDYPDDLEFEWKPLSLPTGTEQAQEDLADAQADAMSIEAGVIRPSHAMRRAQSKGTYAITDEQIAAQEKIEKDQDNGLGDDGDGMPGFDLGGKSGEKPTPSRSETTDAAPKGFAKVSPNMVVAYSVSRHLQDIGVDSGVPERDLHVTLFYARNGIPSGNPSDRTFEASLTGEYEIIGRAPWRALVAKLESPELQARFDEIRATGAEHSYPSYFPHLSLKYDPTEEDLAAIRANPLPLTSIVLGGEEWKPVKS</sequence>
<accession>A0A921NFB5</accession>
<dbReference type="AlphaFoldDB" id="A0A921NFB5"/>
<evidence type="ECO:0000256" key="6">
    <source>
        <dbReference type="ARBA" id="ARBA00034316"/>
    </source>
</evidence>
<protein>
    <recommendedName>
        <fullName evidence="7">Anti-CBASS protein Acb1</fullName>
    </recommendedName>
</protein>
<dbReference type="NCBIfam" id="TIGR01555">
    <property type="entry name" value="phge_rel_HI1409"/>
    <property type="match status" value="1"/>
</dbReference>
<comment type="catalytic activity">
    <reaction evidence="8">
        <text>3',3'-cUAMP + H2O = U[3'-5']pAp[3'] + H(+)</text>
        <dbReference type="Rhea" id="RHEA:72835"/>
        <dbReference type="ChEBI" id="CHEBI:15377"/>
        <dbReference type="ChEBI" id="CHEBI:15378"/>
        <dbReference type="ChEBI" id="CHEBI:143809"/>
        <dbReference type="ChEBI" id="CHEBI:192498"/>
    </reaction>
    <physiologicalReaction direction="left-to-right" evidence="8">
        <dbReference type="Rhea" id="RHEA:72836"/>
    </physiologicalReaction>
</comment>
<comment type="similarity">
    <text evidence="6">Belongs to the anti-CBASS protein Acb1 family.</text>
</comment>
<keyword evidence="1" id="KW-0378">Hydrolase</keyword>
<evidence type="ECO:0000256" key="9">
    <source>
        <dbReference type="SAM" id="MobiDB-lite"/>
    </source>
</evidence>
<comment type="caution">
    <text evidence="12">The sequence shown here is derived from an EMBL/GenBank/DDBJ whole genome shotgun (WGS) entry which is preliminary data.</text>
</comment>
<evidence type="ECO:0000256" key="1">
    <source>
        <dbReference type="ARBA" id="ARBA00022801"/>
    </source>
</evidence>
<name>A0A921NFB5_9PSED</name>
<dbReference type="InterPro" id="IPR006445">
    <property type="entry name" value="Phage-assoc_HI1409"/>
</dbReference>
<evidence type="ECO:0000313" key="12">
    <source>
        <dbReference type="EMBL" id="HJH17635.1"/>
    </source>
</evidence>
<comment type="catalytic activity">
    <reaction evidence="2">
        <text>3',3',3'-cAAG + H2O = G[3'-5']pA[3'-5']pAp[3'] + H(+)</text>
        <dbReference type="Rhea" id="RHEA:72863"/>
        <dbReference type="ChEBI" id="CHEBI:15377"/>
        <dbReference type="ChEBI" id="CHEBI:15378"/>
        <dbReference type="ChEBI" id="CHEBI:143810"/>
        <dbReference type="ChEBI" id="CHEBI:192532"/>
    </reaction>
    <physiologicalReaction direction="left-to-right" evidence="2">
        <dbReference type="Rhea" id="RHEA:72864"/>
    </physiologicalReaction>
</comment>
<evidence type="ECO:0000256" key="3">
    <source>
        <dbReference type="ARBA" id="ARBA00034240"/>
    </source>
</evidence>
<dbReference type="RefSeq" id="WP_278915307.1">
    <property type="nucleotide sequence ID" value="NZ_DYTS01000051.1"/>
</dbReference>
<comment type="catalytic activity">
    <reaction evidence="3">
        <text>3',3',3'-c-tri-AMP + H2O = A[3'-5']pA[3'-5']pAp[3'] + H(+)</text>
        <dbReference type="Rhea" id="RHEA:72859"/>
        <dbReference type="ChEBI" id="CHEBI:15377"/>
        <dbReference type="ChEBI" id="CHEBI:15378"/>
        <dbReference type="ChEBI" id="CHEBI:192523"/>
        <dbReference type="ChEBI" id="CHEBI:192530"/>
    </reaction>
    <physiologicalReaction direction="left-to-right" evidence="3">
        <dbReference type="Rhea" id="RHEA:72860"/>
    </physiologicalReaction>
</comment>
<dbReference type="Proteomes" id="UP000752172">
    <property type="component" value="Unassembled WGS sequence"/>
</dbReference>
<comment type="catalytic activity">
    <reaction evidence="4">
        <text>3',3',3'-cAAG + H2O = A[3'-5']pG[3'-5']pAp[3'] + H(+)</text>
        <dbReference type="Rhea" id="RHEA:72867"/>
        <dbReference type="ChEBI" id="CHEBI:15377"/>
        <dbReference type="ChEBI" id="CHEBI:15378"/>
        <dbReference type="ChEBI" id="CHEBI:143810"/>
        <dbReference type="ChEBI" id="CHEBI:192533"/>
    </reaction>
    <physiologicalReaction direction="left-to-right" evidence="4">
        <dbReference type="Rhea" id="RHEA:72868"/>
    </physiologicalReaction>
</comment>
<feature type="domain" description="Anti-CBASS protein Acb1-like C-terminal" evidence="11">
    <location>
        <begin position="488"/>
        <end position="607"/>
    </location>
</feature>
<evidence type="ECO:0000313" key="13">
    <source>
        <dbReference type="Proteomes" id="UP000752172"/>
    </source>
</evidence>
<evidence type="ECO:0000256" key="2">
    <source>
        <dbReference type="ARBA" id="ARBA00034233"/>
    </source>
</evidence>
<evidence type="ECO:0000256" key="8">
    <source>
        <dbReference type="ARBA" id="ARBA00048123"/>
    </source>
</evidence>
<evidence type="ECO:0000256" key="5">
    <source>
        <dbReference type="ARBA" id="ARBA00034283"/>
    </source>
</evidence>
<evidence type="ECO:0000256" key="4">
    <source>
        <dbReference type="ARBA" id="ARBA00034244"/>
    </source>
</evidence>
<proteinExistence type="inferred from homology"/>
<dbReference type="Pfam" id="PF06381">
    <property type="entry name" value="Phage_portal_3"/>
    <property type="match status" value="1"/>
</dbReference>
<dbReference type="InterPro" id="IPR024459">
    <property type="entry name" value="Acb1-like_N"/>
</dbReference>
<feature type="domain" description="Anti-CBASS protein Acb1-like N-terminal" evidence="10">
    <location>
        <begin position="49"/>
        <end position="391"/>
    </location>
</feature>
<reference evidence="12" key="2">
    <citation type="submission" date="2021-09" db="EMBL/GenBank/DDBJ databases">
        <authorList>
            <person name="Gilroy R."/>
        </authorList>
    </citation>
    <scope>NUCLEOTIDE SEQUENCE</scope>
    <source>
        <strain evidence="12">ChiSjej2B20-17149</strain>
    </source>
</reference>